<proteinExistence type="inferred from homology"/>
<dbReference type="InterPro" id="IPR007712">
    <property type="entry name" value="RelE/ParE_toxin"/>
</dbReference>
<dbReference type="EMBL" id="JACJTU010000050">
    <property type="protein sequence ID" value="MBD2738443.1"/>
    <property type="molecule type" value="Genomic_DNA"/>
</dbReference>
<dbReference type="InterPro" id="IPR051803">
    <property type="entry name" value="TA_system_RelE-like_toxin"/>
</dbReference>
<evidence type="ECO:0000313" key="3">
    <source>
        <dbReference type="EMBL" id="MBD2738443.1"/>
    </source>
</evidence>
<reference evidence="3 4" key="1">
    <citation type="journal article" date="2020" name="ISME J.">
        <title>Comparative genomics reveals insights into cyanobacterial evolution and habitat adaptation.</title>
        <authorList>
            <person name="Chen M.Y."/>
            <person name="Teng W.K."/>
            <person name="Zhao L."/>
            <person name="Hu C.X."/>
            <person name="Zhou Y.K."/>
            <person name="Han B.P."/>
            <person name="Song L.R."/>
            <person name="Shu W.S."/>
        </authorList>
    </citation>
    <scope>NUCLEOTIDE SEQUENCE [LARGE SCALE GENOMIC DNA]</scope>
    <source>
        <strain evidence="3 4">FACHB-159</strain>
    </source>
</reference>
<evidence type="ECO:0000313" key="4">
    <source>
        <dbReference type="Proteomes" id="UP000637383"/>
    </source>
</evidence>
<dbReference type="Gene3D" id="3.30.2310.20">
    <property type="entry name" value="RelE-like"/>
    <property type="match status" value="1"/>
</dbReference>
<sequence>MSHYTFTPLAVSDLDNIYEYIASNDLPILGRLLNRFTELFRKLAAMPGIGRNRAELGEGIKSFPSGNYVIFYRTVEGGIEIMRVLHGARDIEKIFAQDTEFTQGD</sequence>
<comment type="caution">
    <text evidence="3">The sequence shown here is derived from an EMBL/GenBank/DDBJ whole genome shotgun (WGS) entry which is preliminary data.</text>
</comment>
<comment type="similarity">
    <text evidence="1">Belongs to the RelE toxin family.</text>
</comment>
<name>A0ABR8KJS7_9NOSO</name>
<keyword evidence="2" id="KW-1277">Toxin-antitoxin system</keyword>
<gene>
    <name evidence="3" type="ORF">H6H03_31960</name>
</gene>
<evidence type="ECO:0000256" key="2">
    <source>
        <dbReference type="ARBA" id="ARBA00022649"/>
    </source>
</evidence>
<dbReference type="PANTHER" id="PTHR33755:SF6">
    <property type="entry name" value="PLASMID STABILIZATION SYSTEM PROTEIN"/>
    <property type="match status" value="1"/>
</dbReference>
<dbReference type="PANTHER" id="PTHR33755">
    <property type="entry name" value="TOXIN PARE1-RELATED"/>
    <property type="match status" value="1"/>
</dbReference>
<dbReference type="Pfam" id="PF05016">
    <property type="entry name" value="ParE_toxin"/>
    <property type="match status" value="1"/>
</dbReference>
<dbReference type="Proteomes" id="UP000637383">
    <property type="component" value="Unassembled WGS sequence"/>
</dbReference>
<keyword evidence="4" id="KW-1185">Reference proteome</keyword>
<dbReference type="RefSeq" id="WP_190958980.1">
    <property type="nucleotide sequence ID" value="NZ_JACJTU010000050.1"/>
</dbReference>
<organism evidence="3 4">
    <name type="scientific">Nostoc paludosum FACHB-159</name>
    <dbReference type="NCBI Taxonomy" id="2692908"/>
    <lineage>
        <taxon>Bacteria</taxon>
        <taxon>Bacillati</taxon>
        <taxon>Cyanobacteriota</taxon>
        <taxon>Cyanophyceae</taxon>
        <taxon>Nostocales</taxon>
        <taxon>Nostocaceae</taxon>
        <taxon>Nostoc</taxon>
    </lineage>
</organism>
<evidence type="ECO:0000256" key="1">
    <source>
        <dbReference type="ARBA" id="ARBA00006226"/>
    </source>
</evidence>
<accession>A0ABR8KJS7</accession>
<protein>
    <submittedName>
        <fullName evidence="3">Type II toxin-antitoxin system RelE/ParE family toxin</fullName>
    </submittedName>
</protein>
<dbReference type="InterPro" id="IPR035093">
    <property type="entry name" value="RelE/ParE_toxin_dom_sf"/>
</dbReference>